<dbReference type="SUPFAM" id="SSF55874">
    <property type="entry name" value="ATPase domain of HSP90 chaperone/DNA topoisomerase II/histidine kinase"/>
    <property type="match status" value="1"/>
</dbReference>
<gene>
    <name evidence="5 9" type="primary">mutL</name>
    <name evidence="9" type="ORF">H3N35_02060</name>
</gene>
<evidence type="ECO:0000256" key="2">
    <source>
        <dbReference type="ARBA" id="ARBA00021975"/>
    </source>
</evidence>
<feature type="domain" description="DNA mismatch repair protein S5" evidence="8">
    <location>
        <begin position="213"/>
        <end position="331"/>
    </location>
</feature>
<evidence type="ECO:0000256" key="4">
    <source>
        <dbReference type="ARBA" id="ARBA00023204"/>
    </source>
</evidence>
<comment type="similarity">
    <text evidence="1 5">Belongs to the DNA mismatch repair MutL/HexB family.</text>
</comment>
<evidence type="ECO:0000313" key="10">
    <source>
        <dbReference type="Proteomes" id="UP001215231"/>
    </source>
</evidence>
<dbReference type="Gene3D" id="3.30.230.10">
    <property type="match status" value="1"/>
</dbReference>
<proteinExistence type="inferred from homology"/>
<feature type="domain" description="MutL C-terminal dimerisation" evidence="7">
    <location>
        <begin position="504"/>
        <end position="649"/>
    </location>
</feature>
<evidence type="ECO:0000313" key="9">
    <source>
        <dbReference type="EMBL" id="WDE12294.1"/>
    </source>
</evidence>
<dbReference type="CDD" id="cd03482">
    <property type="entry name" value="MutL_Trans_MutL"/>
    <property type="match status" value="1"/>
</dbReference>
<dbReference type="InterPro" id="IPR014721">
    <property type="entry name" value="Ribsml_uS5_D2-typ_fold_subgr"/>
</dbReference>
<dbReference type="Gene3D" id="3.30.1370.100">
    <property type="entry name" value="MutL, C-terminal domain, regulatory subdomain"/>
    <property type="match status" value="1"/>
</dbReference>
<dbReference type="InterPro" id="IPR020667">
    <property type="entry name" value="DNA_mismatch_repair_MutL"/>
</dbReference>
<evidence type="ECO:0000256" key="1">
    <source>
        <dbReference type="ARBA" id="ARBA00006082"/>
    </source>
</evidence>
<evidence type="ECO:0000256" key="3">
    <source>
        <dbReference type="ARBA" id="ARBA00022763"/>
    </source>
</evidence>
<keyword evidence="9" id="KW-0255">Endonuclease</keyword>
<dbReference type="NCBIfam" id="NF000948">
    <property type="entry name" value="PRK00095.1-1"/>
    <property type="match status" value="1"/>
</dbReference>
<evidence type="ECO:0000256" key="6">
    <source>
        <dbReference type="SAM" id="MobiDB-lite"/>
    </source>
</evidence>
<dbReference type="InterPro" id="IPR036890">
    <property type="entry name" value="HATPase_C_sf"/>
</dbReference>
<dbReference type="InterPro" id="IPR014762">
    <property type="entry name" value="DNA_mismatch_repair_CS"/>
</dbReference>
<keyword evidence="4 5" id="KW-0234">DNA repair</keyword>
<accession>A0ABY7VGG6</accession>
<dbReference type="Pfam" id="PF08676">
    <property type="entry name" value="MutL_C"/>
    <property type="match status" value="1"/>
</dbReference>
<dbReference type="InterPro" id="IPR038973">
    <property type="entry name" value="MutL/Mlh/Pms-like"/>
</dbReference>
<evidence type="ECO:0000259" key="7">
    <source>
        <dbReference type="SMART" id="SM00853"/>
    </source>
</evidence>
<dbReference type="SMART" id="SM01340">
    <property type="entry name" value="DNA_mis_repair"/>
    <property type="match status" value="1"/>
</dbReference>
<comment type="function">
    <text evidence="5">This protein is involved in the repair of mismatches in DNA. It is required for dam-dependent methyl-directed DNA mismatch repair. May act as a 'molecular matchmaker', a protein that promotes the formation of a stable complex between two or more DNA-binding proteins in an ATP-dependent manner without itself being part of a final effector complex.</text>
</comment>
<dbReference type="SMART" id="SM00853">
    <property type="entry name" value="MutL_C"/>
    <property type="match status" value="1"/>
</dbReference>
<dbReference type="InterPro" id="IPR013507">
    <property type="entry name" value="DNA_mismatch_S5_2-like"/>
</dbReference>
<reference evidence="9 10" key="1">
    <citation type="journal article" date="2022" name="Mar. Drugs">
        <title>Bioassay-Guided Fractionation Leads to the Detection of Cholic Acid Generated by the Rare Thalassomonas sp.</title>
        <authorList>
            <person name="Pheiffer F."/>
            <person name="Schneider Y.K."/>
            <person name="Hansen E.H."/>
            <person name="Andersen J.H."/>
            <person name="Isaksson J."/>
            <person name="Busche T."/>
            <person name="R C."/>
            <person name="Kalinowski J."/>
            <person name="Zyl L.V."/>
            <person name="Trindade M."/>
        </authorList>
    </citation>
    <scope>NUCLEOTIDE SEQUENCE [LARGE SCALE GENOMIC DNA]</scope>
    <source>
        <strain evidence="9 10">A5K-61T</strain>
    </source>
</reference>
<organism evidence="9 10">
    <name type="scientific">Thalassomonas haliotis</name>
    <dbReference type="NCBI Taxonomy" id="485448"/>
    <lineage>
        <taxon>Bacteria</taxon>
        <taxon>Pseudomonadati</taxon>
        <taxon>Pseudomonadota</taxon>
        <taxon>Gammaproteobacteria</taxon>
        <taxon>Alteromonadales</taxon>
        <taxon>Colwelliaceae</taxon>
        <taxon>Thalassomonas</taxon>
    </lineage>
</organism>
<dbReference type="PROSITE" id="PS00058">
    <property type="entry name" value="DNA_MISMATCH_REPAIR_1"/>
    <property type="match status" value="1"/>
</dbReference>
<dbReference type="PANTHER" id="PTHR10073:SF12">
    <property type="entry name" value="DNA MISMATCH REPAIR PROTEIN MLH1"/>
    <property type="match status" value="1"/>
</dbReference>
<keyword evidence="10" id="KW-1185">Reference proteome</keyword>
<dbReference type="Pfam" id="PF01119">
    <property type="entry name" value="DNA_mis_repair"/>
    <property type="match status" value="1"/>
</dbReference>
<dbReference type="InterPro" id="IPR002099">
    <property type="entry name" value="MutL/Mlh/PMS"/>
</dbReference>
<dbReference type="SUPFAM" id="SSF54211">
    <property type="entry name" value="Ribosomal protein S5 domain 2-like"/>
    <property type="match status" value="1"/>
</dbReference>
<dbReference type="InterPro" id="IPR037198">
    <property type="entry name" value="MutL_C_sf"/>
</dbReference>
<dbReference type="InterPro" id="IPR020568">
    <property type="entry name" value="Ribosomal_Su5_D2-typ_SF"/>
</dbReference>
<feature type="region of interest" description="Disordered" evidence="6">
    <location>
        <begin position="453"/>
        <end position="472"/>
    </location>
</feature>
<dbReference type="Gene3D" id="3.30.565.10">
    <property type="entry name" value="Histidine kinase-like ATPase, C-terminal domain"/>
    <property type="match status" value="1"/>
</dbReference>
<dbReference type="NCBIfam" id="TIGR00585">
    <property type="entry name" value="mutl"/>
    <property type="match status" value="1"/>
</dbReference>
<evidence type="ECO:0000259" key="8">
    <source>
        <dbReference type="SMART" id="SM01340"/>
    </source>
</evidence>
<dbReference type="EMBL" id="CP059693">
    <property type="protein sequence ID" value="WDE12294.1"/>
    <property type="molecule type" value="Genomic_DNA"/>
</dbReference>
<dbReference type="InterPro" id="IPR042121">
    <property type="entry name" value="MutL_C_regsub"/>
</dbReference>
<dbReference type="HAMAP" id="MF_00149">
    <property type="entry name" value="DNA_mis_repair"/>
    <property type="match status" value="1"/>
</dbReference>
<dbReference type="GO" id="GO:0004519">
    <property type="term" value="F:endonuclease activity"/>
    <property type="evidence" value="ECO:0007669"/>
    <property type="project" value="UniProtKB-KW"/>
</dbReference>
<dbReference type="CDD" id="cd16926">
    <property type="entry name" value="HATPase_MutL-MLH-PMS-like"/>
    <property type="match status" value="1"/>
</dbReference>
<dbReference type="InterPro" id="IPR014790">
    <property type="entry name" value="MutL_C"/>
</dbReference>
<keyword evidence="9" id="KW-0540">Nuclease</keyword>
<sequence length="682" mass="74825">MNNIEILPARLANQIAAGEVVERPASVIKELIENSLDAGASKIVIEVEKGGIKKLRISDNGSGIVKEELTLALSRHATSKIKDLRDLEGIASLGFRGEALASISSVSRLTLTSKPKTQETAWQASAEGRDMKVSVQPAAHPDGTTIEVNDLFFNTPARRKFLRTEKTEFNHIDEIIRRIALARFDVAFTLSHNGKMVRQYRVARDKSYYDKRVALVCGQRFLEHAVKVDCQHGDLHLWGWLGKPSFYRSQNDLCYSYVNGRMMRDKLINHAIRQAYADLLPLEGYPAFVLFLTLDHREVDVNVHPAKHEVRFHQGRYVHDFIYSVCQRALQEQAELVVPETGEIVYGTDNRGADSSGVESVGVESVGVESVGVESVGVESGGNSGEIDNRETGTYGAITPVNATPEQLASTGSSFGGGQQVNSSSGQYTPIHHNDGERAYVKPLTPLGSHQGAYGAGGAGQRVSSPRATPSAGAVKNYQQLMTAYDGAETRETGVQGKELPVRLVFFKDPEYAVITLNETLRLLSLKALAQAVNLVSLEQRWQQGLIRQPLLLPVQLSLSPQQFAFAGNYQQALAQAGIIITFGDNNRVQIREFPAMLREKDVSASLLSLLSYLQALPQADELTPEQWRQGIAKVMLAESFTENSARELLFQAQSVLCGKLEAQLLLNSVELDLTSAISQLG</sequence>
<evidence type="ECO:0000256" key="5">
    <source>
        <dbReference type="HAMAP-Rule" id="MF_00149"/>
    </source>
</evidence>
<keyword evidence="9" id="KW-0378">Hydrolase</keyword>
<dbReference type="Pfam" id="PF13589">
    <property type="entry name" value="HATPase_c_3"/>
    <property type="match status" value="1"/>
</dbReference>
<dbReference type="SUPFAM" id="SSF118116">
    <property type="entry name" value="DNA mismatch repair protein MutL"/>
    <property type="match status" value="1"/>
</dbReference>
<keyword evidence="3 5" id="KW-0227">DNA damage</keyword>
<dbReference type="PANTHER" id="PTHR10073">
    <property type="entry name" value="DNA MISMATCH REPAIR PROTEIN MLH, PMS, MUTL"/>
    <property type="match status" value="1"/>
</dbReference>
<name>A0ABY7VGG6_9GAMM</name>
<protein>
    <recommendedName>
        <fullName evidence="2 5">DNA mismatch repair protein MutL</fullName>
    </recommendedName>
</protein>
<dbReference type="Proteomes" id="UP001215231">
    <property type="component" value="Chromosome"/>
</dbReference>